<dbReference type="CDD" id="cd02440">
    <property type="entry name" value="AdoMet_MTases"/>
    <property type="match status" value="1"/>
</dbReference>
<dbReference type="PIRSF" id="PIRSF004553">
    <property type="entry name" value="CHP00095"/>
    <property type="match status" value="1"/>
</dbReference>
<name>A0ABX1ESV2_9PROT</name>
<protein>
    <submittedName>
        <fullName evidence="3">16S rRNA (Guanine(966)-N(2))-methyltransferase RsmD</fullName>
        <ecNumber evidence="3">2.1.1.171</ecNumber>
    </submittedName>
</protein>
<reference evidence="3 4" key="1">
    <citation type="submission" date="2020-03" db="EMBL/GenBank/DDBJ databases">
        <title>Roseomonas selenitidurans sp. nov. isolated from soil.</title>
        <authorList>
            <person name="Liu H."/>
        </authorList>
    </citation>
    <scope>NUCLEOTIDE SEQUENCE [LARGE SCALE GENOMIC DNA]</scope>
    <source>
        <strain evidence="3 4">JCM 15073</strain>
    </source>
</reference>
<evidence type="ECO:0000256" key="2">
    <source>
        <dbReference type="ARBA" id="ARBA00022679"/>
    </source>
</evidence>
<evidence type="ECO:0000313" key="4">
    <source>
        <dbReference type="Proteomes" id="UP000765160"/>
    </source>
</evidence>
<keyword evidence="1 3" id="KW-0489">Methyltransferase</keyword>
<dbReference type="SUPFAM" id="SSF53335">
    <property type="entry name" value="S-adenosyl-L-methionine-dependent methyltransferases"/>
    <property type="match status" value="1"/>
</dbReference>
<evidence type="ECO:0000313" key="3">
    <source>
        <dbReference type="EMBL" id="NKE43218.1"/>
    </source>
</evidence>
<dbReference type="InterPro" id="IPR029063">
    <property type="entry name" value="SAM-dependent_MTases_sf"/>
</dbReference>
<dbReference type="EMBL" id="JAAVTX010000001">
    <property type="protein sequence ID" value="NKE43218.1"/>
    <property type="molecule type" value="Genomic_DNA"/>
</dbReference>
<keyword evidence="2 3" id="KW-0808">Transferase</keyword>
<gene>
    <name evidence="3" type="primary">rsmD</name>
    <name evidence="3" type="ORF">HB662_00405</name>
</gene>
<sequence>MSVLRLVAGLHRGRRLAAPPGETTRPTSDRVRQAVFDMLLHAPWADNGTGEGAVEGQRVLDAFAGSGALGLEALSRGAAHACFLESDRVALAVLRQNVVALKEEARCTVLGGDVLRPRAAPAPCGLVLLDPPYGRDLVPKALAALSAAGWIAPGALVVAETGREEALEAPGFTEVAAREHGAVRVAFLRAA</sequence>
<dbReference type="PANTHER" id="PTHR43542">
    <property type="entry name" value="METHYLTRANSFERASE"/>
    <property type="match status" value="1"/>
</dbReference>
<accession>A0ABX1ESV2</accession>
<dbReference type="GO" id="GO:0052913">
    <property type="term" value="F:16S rRNA (guanine(966)-N(2))-methyltransferase activity"/>
    <property type="evidence" value="ECO:0007669"/>
    <property type="project" value="UniProtKB-EC"/>
</dbReference>
<keyword evidence="4" id="KW-1185">Reference proteome</keyword>
<comment type="caution">
    <text evidence="3">The sequence shown here is derived from an EMBL/GenBank/DDBJ whole genome shotgun (WGS) entry which is preliminary data.</text>
</comment>
<dbReference type="InterPro" id="IPR004398">
    <property type="entry name" value="RNA_MeTrfase_RsmD"/>
</dbReference>
<dbReference type="Proteomes" id="UP000765160">
    <property type="component" value="Unassembled WGS sequence"/>
</dbReference>
<dbReference type="PANTHER" id="PTHR43542:SF1">
    <property type="entry name" value="METHYLTRANSFERASE"/>
    <property type="match status" value="1"/>
</dbReference>
<evidence type="ECO:0000256" key="1">
    <source>
        <dbReference type="ARBA" id="ARBA00022603"/>
    </source>
</evidence>
<dbReference type="EC" id="2.1.1.171" evidence="3"/>
<dbReference type="Pfam" id="PF03602">
    <property type="entry name" value="Cons_hypoth95"/>
    <property type="match status" value="1"/>
</dbReference>
<organism evidence="3 4">
    <name type="scientific">Falsiroseomonas frigidaquae</name>
    <dbReference type="NCBI Taxonomy" id="487318"/>
    <lineage>
        <taxon>Bacteria</taxon>
        <taxon>Pseudomonadati</taxon>
        <taxon>Pseudomonadota</taxon>
        <taxon>Alphaproteobacteria</taxon>
        <taxon>Acetobacterales</taxon>
        <taxon>Roseomonadaceae</taxon>
        <taxon>Falsiroseomonas</taxon>
    </lineage>
</organism>
<dbReference type="NCBIfam" id="TIGR00095">
    <property type="entry name" value="16S rRNA (guanine(966)-N(2))-methyltransferase RsmD"/>
    <property type="match status" value="1"/>
</dbReference>
<proteinExistence type="predicted"/>
<dbReference type="Gene3D" id="3.40.50.150">
    <property type="entry name" value="Vaccinia Virus protein VP39"/>
    <property type="match status" value="1"/>
</dbReference>